<organism evidence="2 3">
    <name type="scientific">Frankia canadensis</name>
    <dbReference type="NCBI Taxonomy" id="1836972"/>
    <lineage>
        <taxon>Bacteria</taxon>
        <taxon>Bacillati</taxon>
        <taxon>Actinomycetota</taxon>
        <taxon>Actinomycetes</taxon>
        <taxon>Frankiales</taxon>
        <taxon>Frankiaceae</taxon>
        <taxon>Frankia</taxon>
    </lineage>
</organism>
<protein>
    <submittedName>
        <fullName evidence="2">Uncharacterized protein</fullName>
    </submittedName>
</protein>
<reference evidence="2 3" key="1">
    <citation type="submission" date="2017-06" db="EMBL/GenBank/DDBJ databases">
        <authorList>
            <person name="Kim H.J."/>
            <person name="Triplett B.A."/>
        </authorList>
    </citation>
    <scope>NUCLEOTIDE SEQUENCE [LARGE SCALE GENOMIC DNA]</scope>
    <source>
        <strain evidence="2">FRACA_ARgP5</strain>
    </source>
</reference>
<feature type="compositionally biased region" description="Basic and acidic residues" evidence="1">
    <location>
        <begin position="36"/>
        <end position="51"/>
    </location>
</feature>
<proteinExistence type="predicted"/>
<feature type="region of interest" description="Disordered" evidence="1">
    <location>
        <begin position="20"/>
        <end position="91"/>
    </location>
</feature>
<dbReference type="AlphaFoldDB" id="A0A2I2KSA4"/>
<accession>A0A2I2KSA4</accession>
<dbReference type="Proteomes" id="UP000234331">
    <property type="component" value="Unassembled WGS sequence"/>
</dbReference>
<evidence type="ECO:0000313" key="2">
    <source>
        <dbReference type="EMBL" id="SNQ48551.1"/>
    </source>
</evidence>
<keyword evidence="3" id="KW-1185">Reference proteome</keyword>
<name>A0A2I2KSA4_9ACTN</name>
<feature type="compositionally biased region" description="Basic and acidic residues" evidence="1">
    <location>
        <begin position="82"/>
        <end position="91"/>
    </location>
</feature>
<dbReference type="EMBL" id="FZMO01000179">
    <property type="protein sequence ID" value="SNQ48551.1"/>
    <property type="molecule type" value="Genomic_DNA"/>
</dbReference>
<sequence>MSIIAWIVLGLVAGLIAEKLTGNGPAGSSRVSPGRPDMRHGDVDAPRRASDHDEDSPPGLHTEGAAPAQVRFPLPYRHLRPGRPDNRACAR</sequence>
<evidence type="ECO:0000256" key="1">
    <source>
        <dbReference type="SAM" id="MobiDB-lite"/>
    </source>
</evidence>
<gene>
    <name evidence="2" type="ORF">FRACA_260004</name>
</gene>
<evidence type="ECO:0000313" key="3">
    <source>
        <dbReference type="Proteomes" id="UP000234331"/>
    </source>
</evidence>